<dbReference type="AlphaFoldDB" id="A0A382HIM4"/>
<accession>A0A382HIM4</accession>
<proteinExistence type="predicted"/>
<keyword evidence="1" id="KW-1133">Transmembrane helix</keyword>
<keyword evidence="1" id="KW-0812">Transmembrane</keyword>
<sequence length="114" mass="12653">MADFIKSHVAATTKSYLIKFDKILFKQSLSIYSIMIVVLSKEVGIASNWLRRIVRHTMTKTSWLGANHLSQATPFCIVGARQGYAVSETFFCAEKSSDASYVSPWRIATGGVKS</sequence>
<feature type="transmembrane region" description="Helical" evidence="1">
    <location>
        <begin position="29"/>
        <end position="50"/>
    </location>
</feature>
<keyword evidence="1" id="KW-0472">Membrane</keyword>
<dbReference type="EMBL" id="UINC01061504">
    <property type="protein sequence ID" value="SVB87150.1"/>
    <property type="molecule type" value="Genomic_DNA"/>
</dbReference>
<protein>
    <submittedName>
        <fullName evidence="2">Uncharacterized protein</fullName>
    </submittedName>
</protein>
<evidence type="ECO:0000256" key="1">
    <source>
        <dbReference type="SAM" id="Phobius"/>
    </source>
</evidence>
<evidence type="ECO:0000313" key="2">
    <source>
        <dbReference type="EMBL" id="SVB87150.1"/>
    </source>
</evidence>
<organism evidence="2">
    <name type="scientific">marine metagenome</name>
    <dbReference type="NCBI Taxonomy" id="408172"/>
    <lineage>
        <taxon>unclassified sequences</taxon>
        <taxon>metagenomes</taxon>
        <taxon>ecological metagenomes</taxon>
    </lineage>
</organism>
<reference evidence="2" key="1">
    <citation type="submission" date="2018-05" db="EMBL/GenBank/DDBJ databases">
        <authorList>
            <person name="Lanie J.A."/>
            <person name="Ng W.-L."/>
            <person name="Kazmierczak K.M."/>
            <person name="Andrzejewski T.M."/>
            <person name="Davidsen T.M."/>
            <person name="Wayne K.J."/>
            <person name="Tettelin H."/>
            <person name="Glass J.I."/>
            <person name="Rusch D."/>
            <person name="Podicherti R."/>
            <person name="Tsui H.-C.T."/>
            <person name="Winkler M.E."/>
        </authorList>
    </citation>
    <scope>NUCLEOTIDE SEQUENCE</scope>
</reference>
<name>A0A382HIM4_9ZZZZ</name>
<gene>
    <name evidence="2" type="ORF">METZ01_LOCUS240004</name>
</gene>